<proteinExistence type="predicted"/>
<feature type="transmembrane region" description="Helical" evidence="1">
    <location>
        <begin position="194"/>
        <end position="212"/>
    </location>
</feature>
<feature type="transmembrane region" description="Helical" evidence="1">
    <location>
        <begin position="111"/>
        <end position="132"/>
    </location>
</feature>
<evidence type="ECO:0000256" key="1">
    <source>
        <dbReference type="SAM" id="Phobius"/>
    </source>
</evidence>
<dbReference type="EMBL" id="BAAAQY010000001">
    <property type="protein sequence ID" value="GAA2223129.1"/>
    <property type="molecule type" value="Genomic_DNA"/>
</dbReference>
<keyword evidence="1" id="KW-0812">Transmembrane</keyword>
<comment type="caution">
    <text evidence="2">The sequence shown here is derived from an EMBL/GenBank/DDBJ whole genome shotgun (WGS) entry which is preliminary data.</text>
</comment>
<evidence type="ECO:0000313" key="3">
    <source>
        <dbReference type="Proteomes" id="UP001500929"/>
    </source>
</evidence>
<evidence type="ECO:0000313" key="2">
    <source>
        <dbReference type="EMBL" id="GAA2223129.1"/>
    </source>
</evidence>
<name>A0ABN3D890_9MICO</name>
<feature type="transmembrane region" description="Helical" evidence="1">
    <location>
        <begin position="46"/>
        <end position="67"/>
    </location>
</feature>
<organism evidence="2 3">
    <name type="scientific">Herbiconiux moechotypicola</name>
    <dbReference type="NCBI Taxonomy" id="637393"/>
    <lineage>
        <taxon>Bacteria</taxon>
        <taxon>Bacillati</taxon>
        <taxon>Actinomycetota</taxon>
        <taxon>Actinomycetes</taxon>
        <taxon>Micrococcales</taxon>
        <taxon>Microbacteriaceae</taxon>
        <taxon>Herbiconiux</taxon>
    </lineage>
</organism>
<keyword evidence="1" id="KW-0472">Membrane</keyword>
<protein>
    <submittedName>
        <fullName evidence="2">Uncharacterized protein</fullName>
    </submittedName>
</protein>
<feature type="transmembrane region" description="Helical" evidence="1">
    <location>
        <begin position="79"/>
        <end position="99"/>
    </location>
</feature>
<feature type="transmembrane region" description="Helical" evidence="1">
    <location>
        <begin position="138"/>
        <end position="155"/>
    </location>
</feature>
<accession>A0ABN3D890</accession>
<dbReference type="RefSeq" id="WP_259477785.1">
    <property type="nucleotide sequence ID" value="NZ_BAAAQY010000001.1"/>
</dbReference>
<keyword evidence="1" id="KW-1133">Transmembrane helix</keyword>
<reference evidence="2 3" key="1">
    <citation type="journal article" date="2019" name="Int. J. Syst. Evol. Microbiol.">
        <title>The Global Catalogue of Microorganisms (GCM) 10K type strain sequencing project: providing services to taxonomists for standard genome sequencing and annotation.</title>
        <authorList>
            <consortium name="The Broad Institute Genomics Platform"/>
            <consortium name="The Broad Institute Genome Sequencing Center for Infectious Disease"/>
            <person name="Wu L."/>
            <person name="Ma J."/>
        </authorList>
    </citation>
    <scope>NUCLEOTIDE SEQUENCE [LARGE SCALE GENOMIC DNA]</scope>
    <source>
        <strain evidence="2 3">JCM 16117</strain>
    </source>
</reference>
<dbReference type="Proteomes" id="UP001500929">
    <property type="component" value="Unassembled WGS sequence"/>
</dbReference>
<feature type="transmembrane region" description="Helical" evidence="1">
    <location>
        <begin position="162"/>
        <end position="182"/>
    </location>
</feature>
<keyword evidence="3" id="KW-1185">Reference proteome</keyword>
<sequence length="419" mass="43517">MSRGDTSSPGRVPPDGALTELVRARRLGSGAADALRDDLARTSRLGIGYLGVGSVIVGVILLGRGLISLGWSSSEAGGVQPLAVAAWAIVLLAFCILVVAARRARGTLSTWLFAAVLTADVLALAADAMALAISGSGYLSACIGVGATLVAAVTFRPVTEVFTVTVVLTAVGVLGVGALALTLPSEVATTVSQLMLTVVPPFAAVIVVRSFGSMVQRELDRTIAEGALAAPRYSLGLLASAELARLDLAAEELLQDVATGRIPLPLDRESSALAGRLATDLRRMLVAGRAESWLQHALRESEILGAVVTLVDEEGLAGYLSPSQRDGLLSAVWLVVDDSVRTTPTIDLEIGRPAAKTGVAPDDRMVLPMVVSIGGVSRRRIEPAVWSALSRVGQYSVESRSGSVRVRVDAHVVVPDPSR</sequence>
<gene>
    <name evidence="2" type="ORF">GCM10009851_02720</name>
</gene>